<dbReference type="KEGG" id="tje:TJEJU_0970"/>
<organism evidence="1 2">
    <name type="scientific">Tenacibaculum jejuense</name>
    <dbReference type="NCBI Taxonomy" id="584609"/>
    <lineage>
        <taxon>Bacteria</taxon>
        <taxon>Pseudomonadati</taxon>
        <taxon>Bacteroidota</taxon>
        <taxon>Flavobacteriia</taxon>
        <taxon>Flavobacteriales</taxon>
        <taxon>Flavobacteriaceae</taxon>
        <taxon>Tenacibaculum</taxon>
    </lineage>
</organism>
<name>A0A238U691_9FLAO</name>
<accession>A0A238U691</accession>
<evidence type="ECO:0000313" key="1">
    <source>
        <dbReference type="EMBL" id="SNR14731.1"/>
    </source>
</evidence>
<protein>
    <submittedName>
        <fullName evidence="1">Uncharacterized protein</fullName>
    </submittedName>
</protein>
<dbReference type="Proteomes" id="UP000215214">
    <property type="component" value="Chromosome TJEJU"/>
</dbReference>
<dbReference type="EMBL" id="LT899436">
    <property type="protein sequence ID" value="SNR14731.1"/>
    <property type="molecule type" value="Genomic_DNA"/>
</dbReference>
<dbReference type="AlphaFoldDB" id="A0A238U691"/>
<sequence length="224" mass="25609">MEQADFLEKTRKAYLEARECSYLPKSNPTVLSRGTSHSISSITEDLFGCYCAEKVIDPNGLKILIDPPISFKGTELKNKSGKRSLLLRPDIAFTKDNIVNCFFDIKTDLGYKRFEFLNQAKDRNNQLNIIKEKYANYKDGKTKINHQIRISSDIKFVYVVISQGNIVREKMNEFINGIKLLENVDVFVISKGEHLNSYNDISRAEINVTDFNGLDKLINEKLNG</sequence>
<reference evidence="1 2" key="1">
    <citation type="submission" date="2017-07" db="EMBL/GenBank/DDBJ databases">
        <authorList>
            <person name="Sun Z.S."/>
            <person name="Albrecht U."/>
            <person name="Echele G."/>
            <person name="Lee C.C."/>
        </authorList>
    </citation>
    <scope>NUCLEOTIDE SEQUENCE [LARGE SCALE GENOMIC DNA]</scope>
    <source>
        <strain evidence="2">type strain: KCTC 22618</strain>
    </source>
</reference>
<evidence type="ECO:0000313" key="2">
    <source>
        <dbReference type="Proteomes" id="UP000215214"/>
    </source>
</evidence>
<proteinExistence type="predicted"/>
<dbReference type="RefSeq" id="WP_095069911.1">
    <property type="nucleotide sequence ID" value="NZ_LT899436.1"/>
</dbReference>
<keyword evidence="2" id="KW-1185">Reference proteome</keyword>
<gene>
    <name evidence="1" type="ORF">TJEJU_0970</name>
</gene>